<accession>A0A0L0DMU5</accession>
<dbReference type="AlphaFoldDB" id="A0A0L0DMU5"/>
<feature type="repeat" description="TPR" evidence="1">
    <location>
        <begin position="88"/>
        <end position="121"/>
    </location>
</feature>
<feature type="region of interest" description="Disordered" evidence="2">
    <location>
        <begin position="369"/>
        <end position="404"/>
    </location>
</feature>
<dbReference type="InterPro" id="IPR032076">
    <property type="entry name" value="TTC5_OB"/>
</dbReference>
<dbReference type="EMBL" id="GL349437">
    <property type="protein sequence ID" value="KNC53629.1"/>
    <property type="molecule type" value="Genomic_DNA"/>
</dbReference>
<dbReference type="SUPFAM" id="SSF48452">
    <property type="entry name" value="TPR-like"/>
    <property type="match status" value="1"/>
</dbReference>
<dbReference type="eggNOG" id="ENOG502QQ6C">
    <property type="taxonomic scope" value="Eukaryota"/>
</dbReference>
<dbReference type="InterPro" id="IPR011990">
    <property type="entry name" value="TPR-like_helical_dom_sf"/>
</dbReference>
<reference evidence="4 5" key="1">
    <citation type="submission" date="2010-05" db="EMBL/GenBank/DDBJ databases">
        <title>The Genome Sequence of Thecamonas trahens ATCC 50062.</title>
        <authorList>
            <consortium name="The Broad Institute Genome Sequencing Platform"/>
            <person name="Russ C."/>
            <person name="Cuomo C."/>
            <person name="Shea T."/>
            <person name="Young S.K."/>
            <person name="Zeng Q."/>
            <person name="Koehrsen M."/>
            <person name="Haas B."/>
            <person name="Borodovsky M."/>
            <person name="Guigo R."/>
            <person name="Alvarado L."/>
            <person name="Berlin A."/>
            <person name="Bochicchio J."/>
            <person name="Borenstein D."/>
            <person name="Chapman S."/>
            <person name="Chen Z."/>
            <person name="Freedman E."/>
            <person name="Gellesch M."/>
            <person name="Goldberg J."/>
            <person name="Griggs A."/>
            <person name="Gujja S."/>
            <person name="Heilman E."/>
            <person name="Heiman D."/>
            <person name="Hepburn T."/>
            <person name="Howarth C."/>
            <person name="Jen D."/>
            <person name="Larson L."/>
            <person name="Mehta T."/>
            <person name="Park D."/>
            <person name="Pearson M."/>
            <person name="Roberts A."/>
            <person name="Saif S."/>
            <person name="Shenoy N."/>
            <person name="Sisk P."/>
            <person name="Stolte C."/>
            <person name="Sykes S."/>
            <person name="Thomson T."/>
            <person name="Walk T."/>
            <person name="White J."/>
            <person name="Yandava C."/>
            <person name="Burger G."/>
            <person name="Gray M.W."/>
            <person name="Holland P.W.H."/>
            <person name="King N."/>
            <person name="Lang F.B.F."/>
            <person name="Roger A.J."/>
            <person name="Ruiz-Trillo I."/>
            <person name="Lander E."/>
            <person name="Nusbaum C."/>
        </authorList>
    </citation>
    <scope>NUCLEOTIDE SEQUENCE [LARGE SCALE GENOMIC DNA]</scope>
    <source>
        <strain evidence="4 5">ATCC 50062</strain>
    </source>
</reference>
<evidence type="ECO:0000259" key="3">
    <source>
        <dbReference type="Pfam" id="PF16669"/>
    </source>
</evidence>
<keyword evidence="5" id="KW-1185">Reference proteome</keyword>
<feature type="compositionally biased region" description="Low complexity" evidence="2">
    <location>
        <begin position="395"/>
        <end position="404"/>
    </location>
</feature>
<dbReference type="GeneID" id="25561093"/>
<name>A0A0L0DMU5_THETB</name>
<evidence type="ECO:0000313" key="5">
    <source>
        <dbReference type="Proteomes" id="UP000054408"/>
    </source>
</evidence>
<dbReference type="Proteomes" id="UP000054408">
    <property type="component" value="Unassembled WGS sequence"/>
</dbReference>
<gene>
    <name evidence="4" type="ORF">AMSG_01338</name>
</gene>
<dbReference type="Gene3D" id="1.25.40.10">
    <property type="entry name" value="Tetratricopeptide repeat domain"/>
    <property type="match status" value="1"/>
</dbReference>
<dbReference type="OMA" id="DECKGYE"/>
<sequence length="446" mass="47199">MSDQAEALRAQVASVVETAEMYFGADKEARLAAESQAALEALDAAADDVLTTAEVLTLRGQVLNAPDAYSADAEAALSKAVKLAPECVEAWNALGAVFWKKKAYQEAKDCFEGALAVAENADSLRKLSMVERHLGGSGAKLRTAVASSVAHAKRATALDITSPASWYSLGNAHLTQFFTSTQDVSDLAHALKAYARAEAAGYAAHPDLHFNRAHVYNYMLRFQEAYDGFRLAHKLDPSWTAAATLATDLARDVTKVQTLIAKRASLREKKVKAAAASLTPLRILRERTHVTLAQLGAGPNPGGAVAVKVMATVVRANNIPQTFVVLDPEATFSTVSIYNMRDGAISVGDELWIADPFVCAVSLDPEAPLPDVTADAPPAAPEGKGKDDAEDAADAADAASSTAATYTSIRIDKPNDLWINGRSVEASGGIEAQSNLLFSAKDSDNQ</sequence>
<feature type="domain" description="Tetratricopeptide repeat protein 5 OB fold" evidence="3">
    <location>
        <begin position="288"/>
        <end position="363"/>
    </location>
</feature>
<evidence type="ECO:0000256" key="2">
    <source>
        <dbReference type="SAM" id="MobiDB-lite"/>
    </source>
</evidence>
<feature type="repeat" description="TPR" evidence="1">
    <location>
        <begin position="206"/>
        <end position="239"/>
    </location>
</feature>
<evidence type="ECO:0000256" key="1">
    <source>
        <dbReference type="PROSITE-ProRule" id="PRU00339"/>
    </source>
</evidence>
<dbReference type="Pfam" id="PF16669">
    <property type="entry name" value="TTC5_OB"/>
    <property type="match status" value="1"/>
</dbReference>
<dbReference type="Gene3D" id="2.40.50.550">
    <property type="match status" value="1"/>
</dbReference>
<dbReference type="STRING" id="461836.A0A0L0DMU5"/>
<organism evidence="4 5">
    <name type="scientific">Thecamonas trahens ATCC 50062</name>
    <dbReference type="NCBI Taxonomy" id="461836"/>
    <lineage>
        <taxon>Eukaryota</taxon>
        <taxon>Apusozoa</taxon>
        <taxon>Apusomonadida</taxon>
        <taxon>Apusomonadidae</taxon>
        <taxon>Thecamonas</taxon>
    </lineage>
</organism>
<dbReference type="InterPro" id="IPR019734">
    <property type="entry name" value="TPR_rpt"/>
</dbReference>
<evidence type="ECO:0000313" key="4">
    <source>
        <dbReference type="EMBL" id="KNC53629.1"/>
    </source>
</evidence>
<keyword evidence="1" id="KW-0802">TPR repeat</keyword>
<dbReference type="Pfam" id="PF13181">
    <property type="entry name" value="TPR_8"/>
    <property type="match status" value="1"/>
</dbReference>
<dbReference type="OrthoDB" id="423589at2759"/>
<dbReference type="RefSeq" id="XP_013761946.1">
    <property type="nucleotide sequence ID" value="XM_013906492.1"/>
</dbReference>
<dbReference type="InterPro" id="IPR038645">
    <property type="entry name" value="TTC5_OB_sf"/>
</dbReference>
<dbReference type="SMART" id="SM00028">
    <property type="entry name" value="TPR"/>
    <property type="match status" value="3"/>
</dbReference>
<dbReference type="PROSITE" id="PS50005">
    <property type="entry name" value="TPR"/>
    <property type="match status" value="2"/>
</dbReference>
<proteinExistence type="predicted"/>
<protein>
    <submittedName>
        <fullName evidence="4">Tetratricopeptide repeat domain 5</fullName>
    </submittedName>
</protein>